<evidence type="ECO:0000313" key="3">
    <source>
        <dbReference type="Proteomes" id="UP000704712"/>
    </source>
</evidence>
<protein>
    <submittedName>
        <fullName evidence="2">Uncharacterized protein</fullName>
    </submittedName>
</protein>
<gene>
    <name evidence="2" type="ORF">GN958_ATG20285</name>
</gene>
<accession>A0A8S9TX96</accession>
<feature type="compositionally biased region" description="Low complexity" evidence="1">
    <location>
        <begin position="18"/>
        <end position="28"/>
    </location>
</feature>
<organism evidence="2 3">
    <name type="scientific">Phytophthora infestans</name>
    <name type="common">Potato late blight agent</name>
    <name type="synonym">Botrytis infestans</name>
    <dbReference type="NCBI Taxonomy" id="4787"/>
    <lineage>
        <taxon>Eukaryota</taxon>
        <taxon>Sar</taxon>
        <taxon>Stramenopiles</taxon>
        <taxon>Oomycota</taxon>
        <taxon>Peronosporomycetes</taxon>
        <taxon>Peronosporales</taxon>
        <taxon>Peronosporaceae</taxon>
        <taxon>Phytophthora</taxon>
    </lineage>
</organism>
<name>A0A8S9TX96_PHYIN</name>
<reference evidence="2" key="1">
    <citation type="submission" date="2020-03" db="EMBL/GenBank/DDBJ databases">
        <title>Hybrid Assembly of Korean Phytophthora infestans isolates.</title>
        <authorList>
            <person name="Prokchorchik M."/>
            <person name="Lee Y."/>
            <person name="Seo J."/>
            <person name="Cho J.-H."/>
            <person name="Park Y.-E."/>
            <person name="Jang D.-C."/>
            <person name="Im J.-S."/>
            <person name="Choi J.-G."/>
            <person name="Park H.-J."/>
            <person name="Lee G.-B."/>
            <person name="Lee Y.-G."/>
            <person name="Hong S.-Y."/>
            <person name="Cho K."/>
            <person name="Sohn K.H."/>
        </authorList>
    </citation>
    <scope>NUCLEOTIDE SEQUENCE</scope>
    <source>
        <strain evidence="2">KR_2_A2</strain>
    </source>
</reference>
<proteinExistence type="predicted"/>
<sequence>MLRSKLAAKVTSRHEQLSSGVSSSGISGPCSAEYAQLAEQHAGECAKTFEEYEADMERYKILRDVGETGLPQKGDEREDTGLYFRY</sequence>
<dbReference type="AlphaFoldDB" id="A0A8S9TX96"/>
<feature type="region of interest" description="Disordered" evidence="1">
    <location>
        <begin position="1"/>
        <end position="28"/>
    </location>
</feature>
<comment type="caution">
    <text evidence="2">The sequence shown here is derived from an EMBL/GenBank/DDBJ whole genome shotgun (WGS) entry which is preliminary data.</text>
</comment>
<evidence type="ECO:0000313" key="2">
    <source>
        <dbReference type="EMBL" id="KAF4130518.1"/>
    </source>
</evidence>
<dbReference type="EMBL" id="JAACNO010002831">
    <property type="protein sequence ID" value="KAF4130518.1"/>
    <property type="molecule type" value="Genomic_DNA"/>
</dbReference>
<evidence type="ECO:0000256" key="1">
    <source>
        <dbReference type="SAM" id="MobiDB-lite"/>
    </source>
</evidence>
<dbReference type="Proteomes" id="UP000704712">
    <property type="component" value="Unassembled WGS sequence"/>
</dbReference>